<dbReference type="Pfam" id="PF05577">
    <property type="entry name" value="Peptidase_S28"/>
    <property type="match status" value="1"/>
</dbReference>
<evidence type="ECO:0000256" key="15">
    <source>
        <dbReference type="ARBA" id="ARBA00073691"/>
    </source>
</evidence>
<comment type="subcellular location">
    <subcellularLocation>
        <location evidence="1">Lysosome</location>
    </subcellularLocation>
</comment>
<keyword evidence="23" id="KW-1185">Reference proteome</keyword>
<dbReference type="AlphaFoldDB" id="J3JUL8"/>
<keyword evidence="4" id="KW-0121">Carboxypeptidase</keyword>
<evidence type="ECO:0000256" key="16">
    <source>
        <dbReference type="ARBA" id="ARBA00076475"/>
    </source>
</evidence>
<comment type="similarity">
    <text evidence="2">Belongs to the peptidase S28 family.</text>
</comment>
<dbReference type="InterPro" id="IPR042269">
    <property type="entry name" value="Ser_carbopepase_S28_SKS"/>
</dbReference>
<evidence type="ECO:0000256" key="3">
    <source>
        <dbReference type="ARBA" id="ARBA00011738"/>
    </source>
</evidence>
<protein>
    <recommendedName>
        <fullName evidence="15">Lysosomal Pro-X carboxypeptidase</fullName>
        <ecNumber evidence="14">3.4.16.2</ecNumber>
    </recommendedName>
    <alternativeName>
        <fullName evidence="17">Proline carboxypeptidase</fullName>
    </alternativeName>
    <alternativeName>
        <fullName evidence="16">Prolylcarboxypeptidase</fullName>
    </alternativeName>
</protein>
<dbReference type="OMA" id="QTCNQMV"/>
<comment type="catalytic activity">
    <reaction evidence="12">
        <text>Cleavage of a -Pro-|-Xaa bond to release a C-terminal amino acid.</text>
        <dbReference type="EC" id="3.4.16.2"/>
    </reaction>
</comment>
<dbReference type="GO" id="GO:0006508">
    <property type="term" value="P:proteolysis"/>
    <property type="evidence" value="ECO:0007669"/>
    <property type="project" value="UniProtKB-KW"/>
</dbReference>
<evidence type="ECO:0000256" key="7">
    <source>
        <dbReference type="ARBA" id="ARBA00022801"/>
    </source>
</evidence>
<dbReference type="Gene3D" id="3.40.50.1820">
    <property type="entry name" value="alpha/beta hydrolase"/>
    <property type="match status" value="1"/>
</dbReference>
<evidence type="ECO:0000256" key="5">
    <source>
        <dbReference type="ARBA" id="ARBA00022670"/>
    </source>
</evidence>
<comment type="subunit">
    <text evidence="3">Homodimer.</text>
</comment>
<dbReference type="InterPro" id="IPR029058">
    <property type="entry name" value="AB_hydrolase_fold"/>
</dbReference>
<keyword evidence="11" id="KW-0458">Lysosome</keyword>
<dbReference type="Proteomes" id="UP000030742">
    <property type="component" value="Unassembled WGS sequence"/>
</dbReference>
<comment type="function">
    <text evidence="13">Cleaves C-terminal amino acids linked to proline in peptides such as angiotensin II, III and des-Arg9-bradykinin. This cleavage occurs at acidic pH, but enzymatic activity is retained with some substrates at neutral pH.</text>
</comment>
<evidence type="ECO:0000256" key="6">
    <source>
        <dbReference type="ARBA" id="ARBA00022729"/>
    </source>
</evidence>
<dbReference type="GO" id="GO:0005764">
    <property type="term" value="C:lysosome"/>
    <property type="evidence" value="ECO:0007669"/>
    <property type="project" value="UniProtKB-SubCell"/>
</dbReference>
<dbReference type="InterPro" id="IPR008758">
    <property type="entry name" value="Peptidase_S28"/>
</dbReference>
<gene>
    <name evidence="22" type="primary">109533867</name>
    <name evidence="21" type="ORF">D910_12049</name>
    <name evidence="20" type="ORF">YQE_03319</name>
</gene>
<reference evidence="23 24" key="2">
    <citation type="journal article" date="2013" name="Genome Biol.">
        <title>Draft genome of the mountain pine beetle, Dendroctonus ponderosae Hopkins, a major forest pest.</title>
        <authorList>
            <person name="Keeling C.I."/>
            <person name="Yuen M.M."/>
            <person name="Liao N.Y."/>
            <person name="Docking T.R."/>
            <person name="Chan S.K."/>
            <person name="Taylor G.A."/>
            <person name="Palmquist D.L."/>
            <person name="Jackman S.D."/>
            <person name="Nguyen A."/>
            <person name="Li M."/>
            <person name="Henderson H."/>
            <person name="Janes J.K."/>
            <person name="Zhao Y."/>
            <person name="Pandoh P."/>
            <person name="Moore R."/>
            <person name="Sperling F.A."/>
            <person name="Huber D.P."/>
            <person name="Birol I."/>
            <person name="Jones S.J."/>
            <person name="Bohlmann J."/>
        </authorList>
    </citation>
    <scope>NUCLEOTIDE SEQUENCE</scope>
</reference>
<evidence type="ECO:0000256" key="1">
    <source>
        <dbReference type="ARBA" id="ARBA00004371"/>
    </source>
</evidence>
<evidence type="ECO:0000256" key="18">
    <source>
        <dbReference type="SAM" id="SignalP"/>
    </source>
</evidence>
<dbReference type="SUPFAM" id="SSF53474">
    <property type="entry name" value="alpha/beta-Hydrolases"/>
    <property type="match status" value="1"/>
</dbReference>
<sequence>MKHLIILLLLFATAVQGEEYGFVTKYIDMPLDHFSFTTNTTFKLRYLVNDSYFSNDQPIFFYTGNEGDISMFAQNTGFLFELAEKMGALIIFAEHRFYGETLPFGNESYSSPKTLGYLSSQQALADYVYLIDNLQKKYVNELSSLRKLPVISFGGSYGGMLAAWLRIKYPYSVLGAIASSAPIWQFQGITPCQNFNKIVTDVIGALGSATCVETIKKSWSIFRKIASTDIGKQNISKTFDLCTSLKSDDDLNTFLNWLSEMYTMIVEVNYPYPNSFLVPLPGNPVREFCSRMDSVNYNNDDGLIKALSTGVQLFTNYTGTTKCNNIGQTASPSLGELGWDFQACTDMIMPMCSTDEDLFENAAWNFTEYSDDCYKQFGVRPRNEEVPILEFGGTEIETASNIVFSNGLLDPWSSGGVIANVSAQVWSILMPNGAHHSDLRSANELDADDVKSARLFHEKHIQKWLDKFYFRNLPLDIYTARLKSKYI</sequence>
<evidence type="ECO:0000256" key="8">
    <source>
        <dbReference type="ARBA" id="ARBA00023145"/>
    </source>
</evidence>
<evidence type="ECO:0000313" key="23">
    <source>
        <dbReference type="Proteomes" id="UP000019118"/>
    </source>
</evidence>
<dbReference type="EMBL" id="BT126933">
    <property type="protein sequence ID" value="AEE61895.1"/>
    <property type="molecule type" value="mRNA"/>
</dbReference>
<evidence type="ECO:0000256" key="17">
    <source>
        <dbReference type="ARBA" id="ARBA00076608"/>
    </source>
</evidence>
<evidence type="ECO:0000256" key="10">
    <source>
        <dbReference type="ARBA" id="ARBA00023180"/>
    </source>
</evidence>
<evidence type="ECO:0000256" key="12">
    <source>
        <dbReference type="ARBA" id="ARBA00052013"/>
    </source>
</evidence>
<dbReference type="PANTHER" id="PTHR11010:SF38">
    <property type="entry name" value="LYSOSOMAL PRO-X CARBOXYPEPTIDASE"/>
    <property type="match status" value="1"/>
</dbReference>
<dbReference type="HOGENOM" id="CLU_020959_0_0_1"/>
<dbReference type="FunFam" id="1.20.120.980:FF:000002">
    <property type="entry name" value="lysosomal Pro-X carboxypeptidase"/>
    <property type="match status" value="1"/>
</dbReference>
<keyword evidence="9" id="KW-1015">Disulfide bond</keyword>
<keyword evidence="10" id="KW-0325">Glycoprotein</keyword>
<keyword evidence="5" id="KW-0645">Protease</keyword>
<dbReference type="EMBL" id="KB632399">
    <property type="protein sequence ID" value="ERL94775.1"/>
    <property type="molecule type" value="Genomic_DNA"/>
</dbReference>
<evidence type="ECO:0000256" key="9">
    <source>
        <dbReference type="ARBA" id="ARBA00023157"/>
    </source>
</evidence>
<dbReference type="Proteomes" id="UP000019118">
    <property type="component" value="Unassembled WGS sequence"/>
</dbReference>
<evidence type="ECO:0000313" key="21">
    <source>
        <dbReference type="EMBL" id="ERL94775.1"/>
    </source>
</evidence>
<proteinExistence type="evidence at transcript level"/>
<evidence type="ECO:0000256" key="14">
    <source>
        <dbReference type="ARBA" id="ARBA00066456"/>
    </source>
</evidence>
<dbReference type="EnsemblMetazoa" id="XM_019899373.1">
    <property type="protein sequence ID" value="XP_019754932.1"/>
    <property type="gene ID" value="LOC109533867"/>
</dbReference>
<dbReference type="GO" id="GO:0008239">
    <property type="term" value="F:dipeptidyl-peptidase activity"/>
    <property type="evidence" value="ECO:0007669"/>
    <property type="project" value="TreeGrafter"/>
</dbReference>
<keyword evidence="6 18" id="KW-0732">Signal</keyword>
<evidence type="ECO:0000256" key="13">
    <source>
        <dbReference type="ARBA" id="ARBA00059701"/>
    </source>
</evidence>
<evidence type="ECO:0000313" key="20">
    <source>
        <dbReference type="EMBL" id="ENN80326.1"/>
    </source>
</evidence>
<dbReference type="PANTHER" id="PTHR11010">
    <property type="entry name" value="PROTEASE S28 PRO-X CARBOXYPEPTIDASE-RELATED"/>
    <property type="match status" value="1"/>
</dbReference>
<keyword evidence="7" id="KW-0378">Hydrolase</keyword>
<evidence type="ECO:0000256" key="4">
    <source>
        <dbReference type="ARBA" id="ARBA00022645"/>
    </source>
</evidence>
<dbReference type="OrthoDB" id="2130629at2759"/>
<feature type="chain" id="PRO_5010968693" description="Lysosomal Pro-X carboxypeptidase" evidence="18">
    <location>
        <begin position="18"/>
        <end position="487"/>
    </location>
</feature>
<dbReference type="GO" id="GO:0004185">
    <property type="term" value="F:serine-type carboxypeptidase activity"/>
    <property type="evidence" value="ECO:0007669"/>
    <property type="project" value="UniProtKB-EC"/>
</dbReference>
<dbReference type="Gene3D" id="1.20.120.980">
    <property type="entry name" value="Serine carboxypeptidase S28, SKS domain"/>
    <property type="match status" value="1"/>
</dbReference>
<evidence type="ECO:0000256" key="11">
    <source>
        <dbReference type="ARBA" id="ARBA00023228"/>
    </source>
</evidence>
<dbReference type="EC" id="3.4.16.2" evidence="14"/>
<evidence type="ECO:0000313" key="22">
    <source>
        <dbReference type="EnsemblMetazoa" id="XP_019754932.1"/>
    </source>
</evidence>
<dbReference type="KEGG" id="dpa:109533867"/>
<reference evidence="19" key="1">
    <citation type="journal article" date="2012" name="Insect Biochem. Mol. Biol.">
        <title>Transcriptome and full-length cDNA resources for the mountain pine beetle, Dendroctonus ponderosae Hopkins, a major insect pest of pine forests.</title>
        <authorList>
            <person name="Keeling C.I."/>
            <person name="Henderson H."/>
            <person name="Li M."/>
            <person name="Yuen M."/>
            <person name="Clark E.L."/>
            <person name="Fraser J.D."/>
            <person name="Huber D.P."/>
            <person name="Liao N.Y."/>
            <person name="Roderick Docking T."/>
            <person name="Birol I."/>
            <person name="Chan S.K."/>
            <person name="Taylor G.A."/>
            <person name="Palmquist D."/>
            <person name="Jones S.J."/>
            <person name="Bohlmann J."/>
        </authorList>
    </citation>
    <scope>NUCLEOTIDE SEQUENCE</scope>
    <source>
        <tissue evidence="19">Midgut and adhering fatbody of emerged adults of both sexes after feeding on lodgepole pine for up to 64 h</tissue>
    </source>
</reference>
<dbReference type="EMBL" id="KB740562">
    <property type="protein sequence ID" value="ENN80326.1"/>
    <property type="molecule type" value="Genomic_DNA"/>
</dbReference>
<evidence type="ECO:0000313" key="24">
    <source>
        <dbReference type="Proteomes" id="UP000030742"/>
    </source>
</evidence>
<feature type="signal peptide" evidence="18">
    <location>
        <begin position="1"/>
        <end position="17"/>
    </location>
</feature>
<reference evidence="22" key="3">
    <citation type="submission" date="2024-08" db="UniProtKB">
        <authorList>
            <consortium name="EnsemblMetazoa"/>
        </authorList>
    </citation>
    <scope>IDENTIFICATION</scope>
</reference>
<evidence type="ECO:0000256" key="2">
    <source>
        <dbReference type="ARBA" id="ARBA00011079"/>
    </source>
</evidence>
<keyword evidence="8" id="KW-0865">Zymogen</keyword>
<evidence type="ECO:0000313" key="19">
    <source>
        <dbReference type="EMBL" id="AEE61895.1"/>
    </source>
</evidence>
<dbReference type="MEROPS" id="S28.001"/>
<dbReference type="STRING" id="77166.J3JUL8"/>
<accession>J3JUL8</accession>
<organism evidence="19">
    <name type="scientific">Dendroctonus ponderosae</name>
    <name type="common">Mountain pine beetle</name>
    <dbReference type="NCBI Taxonomy" id="77166"/>
    <lineage>
        <taxon>Eukaryota</taxon>
        <taxon>Metazoa</taxon>
        <taxon>Ecdysozoa</taxon>
        <taxon>Arthropoda</taxon>
        <taxon>Hexapoda</taxon>
        <taxon>Insecta</taxon>
        <taxon>Pterygota</taxon>
        <taxon>Neoptera</taxon>
        <taxon>Endopterygota</taxon>
        <taxon>Coleoptera</taxon>
        <taxon>Polyphaga</taxon>
        <taxon>Cucujiformia</taxon>
        <taxon>Curculionidae</taxon>
        <taxon>Scolytinae</taxon>
        <taxon>Dendroctonus</taxon>
    </lineage>
</organism>
<name>J3JUL8_DENPD</name>